<protein>
    <submittedName>
        <fullName evidence="2">Inosine-5-monophosphate dehydrogenase</fullName>
    </submittedName>
    <submittedName>
        <fullName evidence="3">ParB N-terminal domain-containing protein</fullName>
    </submittedName>
</protein>
<sequence length="133" mass="15492">MIKLISREEAIRRAERIKRENELIYGVDFEIVHDIVDIRELTPTQKELSRKKLEAVIQRVIHGYDAPIICLHYHGKLYILDGHHRVYACKILGIDKVEALILRPKEAIKSNIEESVRKQGLKSIEDMVIVQDI</sequence>
<reference evidence="2 4" key="2">
    <citation type="journal article" date="2016" name="Int. J. Syst. Evol. Microbiol.">
        <title>Pyrococcus kukulkanii sp. nov., a hyperthermophilic, piezophilic archaeon isolated from a deep-sea hydrothermal vent.</title>
        <authorList>
            <person name="Callac N."/>
            <person name="Oger P."/>
            <person name="Lesongeur F."/>
            <person name="Rattray J.E."/>
            <person name="Vannier P."/>
            <person name="Michoud G."/>
            <person name="Beauverger M."/>
            <person name="Gayet N."/>
            <person name="Rouxel O."/>
            <person name="Jebbar M."/>
            <person name="Godfroy A."/>
        </authorList>
    </citation>
    <scope>NUCLEOTIDE SEQUENCE [LARGE SCALE GENOMIC DNA]</scope>
    <source>
        <strain evidence="2 4">NCB100</strain>
    </source>
</reference>
<dbReference type="EMBL" id="JARRIG010000001">
    <property type="protein sequence ID" value="MFA4803294.1"/>
    <property type="molecule type" value="Genomic_DNA"/>
</dbReference>
<dbReference type="Gene3D" id="3.90.1530.10">
    <property type="entry name" value="Conserved hypothetical protein from pyrococcus furiosus pfu- 392566-001, ParB domain"/>
    <property type="match status" value="1"/>
</dbReference>
<feature type="domain" description="ParB-like N-terminal" evidence="1">
    <location>
        <begin position="34"/>
        <end position="116"/>
    </location>
</feature>
<organism evidence="2 4">
    <name type="scientific">Pyrococcus kukulkanii</name>
    <dbReference type="NCBI Taxonomy" id="1609559"/>
    <lineage>
        <taxon>Archaea</taxon>
        <taxon>Methanobacteriati</taxon>
        <taxon>Methanobacteriota</taxon>
        <taxon>Thermococci</taxon>
        <taxon>Thermococcales</taxon>
        <taxon>Thermococcaceae</taxon>
        <taxon>Pyrococcus</taxon>
    </lineage>
</organism>
<dbReference type="KEGG" id="pyc:TQ32_10140"/>
<evidence type="ECO:0000313" key="3">
    <source>
        <dbReference type="EMBL" id="MFA4803294.1"/>
    </source>
</evidence>
<dbReference type="Proteomes" id="UP000070587">
    <property type="component" value="Chromosome"/>
</dbReference>
<evidence type="ECO:0000313" key="4">
    <source>
        <dbReference type="Proteomes" id="UP000070587"/>
    </source>
</evidence>
<reference evidence="3 5" key="3">
    <citation type="submission" date="2023-03" db="EMBL/GenBank/DDBJ databases">
        <title>Speciation in Pyrococcus: adaptation to high temperature as a mechanism.</title>
        <authorList>
            <person name="Gu J."/>
        </authorList>
    </citation>
    <scope>NUCLEOTIDE SEQUENCE [LARGE SCALE GENOMIC DNA]</scope>
    <source>
        <strain evidence="3 5">LMOA34</strain>
    </source>
</reference>
<reference evidence="4" key="1">
    <citation type="submission" date="2015-02" db="EMBL/GenBank/DDBJ databases">
        <title>Pyrococcus kukulkanii sp. nov., a novel hyperthermophilic archaeon isolated from a deep-sea hydrothermal vent at the Guaymas Basin.</title>
        <authorList>
            <person name="Oger P.M."/>
            <person name="Callac N."/>
            <person name="Jebbar M."/>
            <person name="Godfroy A."/>
        </authorList>
    </citation>
    <scope>NUCLEOTIDE SEQUENCE [LARGE SCALE GENOMIC DNA]</scope>
    <source>
        <strain evidence="4">NCB100</strain>
    </source>
</reference>
<name>A0A127BC20_9EURY</name>
<dbReference type="CDD" id="cd16387">
    <property type="entry name" value="ParB_N_Srx"/>
    <property type="match status" value="1"/>
</dbReference>
<evidence type="ECO:0000313" key="5">
    <source>
        <dbReference type="Proteomes" id="UP001571980"/>
    </source>
</evidence>
<dbReference type="EMBL" id="CP010835">
    <property type="protein sequence ID" value="AMM54807.1"/>
    <property type="molecule type" value="Genomic_DNA"/>
</dbReference>
<dbReference type="PATRIC" id="fig|1609559.3.peg.2093"/>
<evidence type="ECO:0000313" key="2">
    <source>
        <dbReference type="EMBL" id="AMM54807.1"/>
    </source>
</evidence>
<gene>
    <name evidence="3" type="ORF">P8X34_00765</name>
    <name evidence="2" type="ORF">TQ32_10140</name>
</gene>
<keyword evidence="5" id="KW-1185">Reference proteome</keyword>
<proteinExistence type="predicted"/>
<dbReference type="SMART" id="SM00470">
    <property type="entry name" value="ParB"/>
    <property type="match status" value="1"/>
</dbReference>
<dbReference type="OrthoDB" id="89900at2157"/>
<dbReference type="InterPro" id="IPR036086">
    <property type="entry name" value="ParB/Sulfiredoxin_sf"/>
</dbReference>
<dbReference type="Proteomes" id="UP001571980">
    <property type="component" value="Unassembled WGS sequence"/>
</dbReference>
<dbReference type="RefSeq" id="WP_068324235.1">
    <property type="nucleotide sequence ID" value="NZ_CP010835.1"/>
</dbReference>
<evidence type="ECO:0000259" key="1">
    <source>
        <dbReference type="SMART" id="SM00470"/>
    </source>
</evidence>
<dbReference type="SUPFAM" id="SSF110849">
    <property type="entry name" value="ParB/Sulfiredoxin"/>
    <property type="match status" value="1"/>
</dbReference>
<accession>A0A127BC20</accession>
<dbReference type="STRING" id="1609559.TQ32_10140"/>
<dbReference type="AlphaFoldDB" id="A0A127BC20"/>
<dbReference type="GeneID" id="28492203"/>
<dbReference type="InterPro" id="IPR003115">
    <property type="entry name" value="ParB_N"/>
</dbReference>